<organism evidence="1 2">
    <name type="scientific">Methanorbis rubei</name>
    <dbReference type="NCBI Taxonomy" id="3028300"/>
    <lineage>
        <taxon>Archaea</taxon>
        <taxon>Methanobacteriati</taxon>
        <taxon>Methanobacteriota</taxon>
        <taxon>Stenosarchaea group</taxon>
        <taxon>Methanomicrobia</taxon>
        <taxon>Methanomicrobiales</taxon>
        <taxon>Methanocorpusculaceae</taxon>
        <taxon>Methanorbis</taxon>
    </lineage>
</organism>
<dbReference type="EMBL" id="JAWDKB010000002">
    <property type="protein sequence ID" value="MDV0443105.1"/>
    <property type="molecule type" value="Genomic_DNA"/>
</dbReference>
<keyword evidence="2" id="KW-1185">Reference proteome</keyword>
<accession>A0AAE4SD24</accession>
<protein>
    <submittedName>
        <fullName evidence="1">Uncharacterized protein</fullName>
    </submittedName>
</protein>
<proteinExistence type="predicted"/>
<evidence type="ECO:0000313" key="1">
    <source>
        <dbReference type="EMBL" id="MDV0443105.1"/>
    </source>
</evidence>
<evidence type="ECO:0000313" key="2">
    <source>
        <dbReference type="Proteomes" id="UP001283212"/>
    </source>
</evidence>
<comment type="caution">
    <text evidence="1">The sequence shown here is derived from an EMBL/GenBank/DDBJ whole genome shotgun (WGS) entry which is preliminary data.</text>
</comment>
<dbReference type="Proteomes" id="UP001283212">
    <property type="component" value="Unassembled WGS sequence"/>
</dbReference>
<gene>
    <name evidence="1" type="ORF">McpCs1_04730</name>
</gene>
<dbReference type="AlphaFoldDB" id="A0AAE4SD24"/>
<reference evidence="1 2" key="1">
    <citation type="submission" date="2023-06" db="EMBL/GenBank/DDBJ databases">
        <title>Genome sequence of Methancorpusculaceae sp. Cs1.</title>
        <authorList>
            <person name="Protasov E."/>
            <person name="Platt K."/>
            <person name="Poehlein A."/>
            <person name="Daniel R."/>
            <person name="Brune A."/>
        </authorList>
    </citation>
    <scope>NUCLEOTIDE SEQUENCE [LARGE SCALE GENOMIC DNA]</scope>
    <source>
        <strain evidence="1 2">Cs1</strain>
    </source>
</reference>
<name>A0AAE4SD24_9EURY</name>
<dbReference type="RefSeq" id="WP_338095639.1">
    <property type="nucleotide sequence ID" value="NZ_JAWDKB010000002.1"/>
</dbReference>
<sequence length="170" mass="19954">MKPSRRYDLSLALNILLIAALCLLAFTALGTTPDQLLRDQMMRGEYPKEDYEAYQSSLDAGFFMSYETYLQKKYPVNFIDWKEQGQKISFLHLREVTKDEIDKNPEAVIKDLTGDELALYPLLDDLFIADTPFSLKQAYRYELEAVEPFTANNTYVLWHNKTYRLWEQEV</sequence>